<dbReference type="InterPro" id="IPR052137">
    <property type="entry name" value="uS15_ribosomal"/>
</dbReference>
<dbReference type="InterPro" id="IPR000589">
    <property type="entry name" value="Ribosomal_uS15"/>
</dbReference>
<reference evidence="10" key="1">
    <citation type="submission" date="2021-12" db="EMBL/GenBank/DDBJ databases">
        <authorList>
            <person name="King R."/>
        </authorList>
    </citation>
    <scope>NUCLEOTIDE SEQUENCE</scope>
</reference>
<dbReference type="GO" id="GO:0003723">
    <property type="term" value="F:RNA binding"/>
    <property type="evidence" value="ECO:0007669"/>
    <property type="project" value="TreeGrafter"/>
</dbReference>
<proteinExistence type="inferred from homology"/>
<dbReference type="Proteomes" id="UP001153714">
    <property type="component" value="Chromosome 3"/>
</dbReference>
<gene>
    <name evidence="10" type="ORF">DIATSA_LOCUS9122</name>
</gene>
<dbReference type="InterPro" id="IPR009068">
    <property type="entry name" value="uS15_NS1_RNA-bd_sf"/>
</dbReference>
<organism evidence="10 11">
    <name type="scientific">Diatraea saccharalis</name>
    <name type="common">sugarcane borer</name>
    <dbReference type="NCBI Taxonomy" id="40085"/>
    <lineage>
        <taxon>Eukaryota</taxon>
        <taxon>Metazoa</taxon>
        <taxon>Ecdysozoa</taxon>
        <taxon>Arthropoda</taxon>
        <taxon>Hexapoda</taxon>
        <taxon>Insecta</taxon>
        <taxon>Pterygota</taxon>
        <taxon>Neoptera</taxon>
        <taxon>Endopterygota</taxon>
        <taxon>Lepidoptera</taxon>
        <taxon>Glossata</taxon>
        <taxon>Ditrysia</taxon>
        <taxon>Pyraloidea</taxon>
        <taxon>Crambidae</taxon>
        <taxon>Crambinae</taxon>
        <taxon>Diatraea</taxon>
    </lineage>
</organism>
<sequence length="276" mass="32963">MLRSLTASIVQCRGIKHQVQIKWVRPDYVPSYKPEKSGDLENIPKITDDTLGQDYALSEEIKDAPESVKKIFSVSHLGFQAFKALAKKELTERVRRHQYDEDTTEYTIARLTAHIRCLQHTMEKYPKNIKAKQTCQELIDKRKKHLKFLRQYDYKKFEWLLEKLNIEYKGHPETYNKLSRKESLRKLTELHCDEIRNKKLHDYRNLLESQQGPFLKEKLEALKFIKSEQMELKLPITVTDQDIKKVEIQLEEWKVKDEIKQQAKKKKRHILLEESE</sequence>
<evidence type="ECO:0000256" key="7">
    <source>
        <dbReference type="ARBA" id="ARBA00035249"/>
    </source>
</evidence>
<keyword evidence="11" id="KW-1185">Reference proteome</keyword>
<evidence type="ECO:0000256" key="1">
    <source>
        <dbReference type="ARBA" id="ARBA00004173"/>
    </source>
</evidence>
<dbReference type="Pfam" id="PF00312">
    <property type="entry name" value="Ribosomal_S15"/>
    <property type="match status" value="1"/>
</dbReference>
<evidence type="ECO:0000313" key="11">
    <source>
        <dbReference type="Proteomes" id="UP001153714"/>
    </source>
</evidence>
<comment type="subcellular location">
    <subcellularLocation>
        <location evidence="1">Mitochondrion</location>
    </subcellularLocation>
</comment>
<accession>A0A9N9R827</accession>
<keyword evidence="6 9" id="KW-0687">Ribonucleoprotein</keyword>
<evidence type="ECO:0000256" key="4">
    <source>
        <dbReference type="ARBA" id="ARBA00022980"/>
    </source>
</evidence>
<dbReference type="SUPFAM" id="SSF47060">
    <property type="entry name" value="S15/NS1 RNA-binding domain"/>
    <property type="match status" value="1"/>
</dbReference>
<evidence type="ECO:0000256" key="5">
    <source>
        <dbReference type="ARBA" id="ARBA00023128"/>
    </source>
</evidence>
<evidence type="ECO:0000256" key="8">
    <source>
        <dbReference type="ARBA" id="ARBA00035528"/>
    </source>
</evidence>
<dbReference type="GO" id="GO:0003735">
    <property type="term" value="F:structural constituent of ribosome"/>
    <property type="evidence" value="ECO:0007669"/>
    <property type="project" value="InterPro"/>
</dbReference>
<dbReference type="AlphaFoldDB" id="A0A9N9R827"/>
<evidence type="ECO:0000256" key="6">
    <source>
        <dbReference type="ARBA" id="ARBA00023274"/>
    </source>
</evidence>
<dbReference type="GO" id="GO:0005763">
    <property type="term" value="C:mitochondrial small ribosomal subunit"/>
    <property type="evidence" value="ECO:0007669"/>
    <property type="project" value="TreeGrafter"/>
</dbReference>
<evidence type="ECO:0000256" key="3">
    <source>
        <dbReference type="ARBA" id="ARBA00022946"/>
    </source>
</evidence>
<keyword evidence="3" id="KW-0809">Transit peptide</keyword>
<dbReference type="SMART" id="SM01387">
    <property type="entry name" value="Ribosomal_S15"/>
    <property type="match status" value="1"/>
</dbReference>
<comment type="similarity">
    <text evidence="2 9">Belongs to the universal ribosomal protein uS15 family.</text>
</comment>
<keyword evidence="5" id="KW-0496">Mitochondrion</keyword>
<protein>
    <recommendedName>
        <fullName evidence="7">Small ribosomal subunit protein uS15m</fullName>
    </recommendedName>
    <alternativeName>
        <fullName evidence="8">28S ribosomal protein S15, mitochondrial</fullName>
    </alternativeName>
</protein>
<keyword evidence="4 9" id="KW-0689">Ribosomal protein</keyword>
<dbReference type="PANTHER" id="PTHR46685:SF1">
    <property type="entry name" value="SMALL RIBOSOMAL SUBUNIT PROTEIN US15M"/>
    <property type="match status" value="1"/>
</dbReference>
<dbReference type="PANTHER" id="PTHR46685">
    <property type="entry name" value="28S RIBOSOMAL PROTEIN S15, MITOCHONDRIAL"/>
    <property type="match status" value="1"/>
</dbReference>
<dbReference type="EMBL" id="OU893334">
    <property type="protein sequence ID" value="CAG9791512.1"/>
    <property type="molecule type" value="Genomic_DNA"/>
</dbReference>
<evidence type="ECO:0000256" key="9">
    <source>
        <dbReference type="RuleBase" id="RU003919"/>
    </source>
</evidence>
<dbReference type="OrthoDB" id="441444at2759"/>
<evidence type="ECO:0000313" key="10">
    <source>
        <dbReference type="EMBL" id="CAG9791512.1"/>
    </source>
</evidence>
<evidence type="ECO:0000256" key="2">
    <source>
        <dbReference type="ARBA" id="ARBA00008434"/>
    </source>
</evidence>
<dbReference type="GO" id="GO:0032543">
    <property type="term" value="P:mitochondrial translation"/>
    <property type="evidence" value="ECO:0007669"/>
    <property type="project" value="TreeGrafter"/>
</dbReference>
<name>A0A9N9R827_9NEOP</name>
<reference evidence="10" key="2">
    <citation type="submission" date="2022-10" db="EMBL/GenBank/DDBJ databases">
        <authorList>
            <consortium name="ENA_rothamsted_submissions"/>
            <consortium name="culmorum"/>
            <person name="King R."/>
        </authorList>
    </citation>
    <scope>NUCLEOTIDE SEQUENCE</scope>
</reference>
<dbReference type="Gene3D" id="1.10.287.10">
    <property type="entry name" value="S15/NS1, RNA-binding"/>
    <property type="match status" value="1"/>
</dbReference>